<dbReference type="PANTHER" id="PTHR39341">
    <property type="entry name" value="BSL7085 PROTEIN"/>
    <property type="match status" value="1"/>
</dbReference>
<keyword evidence="3" id="KW-1185">Reference proteome</keyword>
<organism evidence="2 3">
    <name type="scientific">Sedimentibacter hydroxybenzoicus DSM 7310</name>
    <dbReference type="NCBI Taxonomy" id="1123245"/>
    <lineage>
        <taxon>Bacteria</taxon>
        <taxon>Bacillati</taxon>
        <taxon>Bacillota</taxon>
        <taxon>Tissierellia</taxon>
        <taxon>Sedimentibacter</taxon>
    </lineage>
</organism>
<comment type="caution">
    <text evidence="2">The sequence shown here is derived from an EMBL/GenBank/DDBJ whole genome shotgun (WGS) entry which is preliminary data.</text>
</comment>
<evidence type="ECO:0000259" key="1">
    <source>
        <dbReference type="Pfam" id="PF08984"/>
    </source>
</evidence>
<dbReference type="Proteomes" id="UP000611629">
    <property type="component" value="Unassembled WGS sequence"/>
</dbReference>
<feature type="domain" description="DUF1858" evidence="1">
    <location>
        <begin position="5"/>
        <end position="58"/>
    </location>
</feature>
<evidence type="ECO:0000313" key="3">
    <source>
        <dbReference type="Proteomes" id="UP000611629"/>
    </source>
</evidence>
<gene>
    <name evidence="2" type="ORF">HZF24_11340</name>
</gene>
<evidence type="ECO:0000313" key="2">
    <source>
        <dbReference type="EMBL" id="NYB74730.1"/>
    </source>
</evidence>
<dbReference type="SUPFAM" id="SSF140683">
    <property type="entry name" value="SP0561-like"/>
    <property type="match status" value="1"/>
</dbReference>
<dbReference type="AlphaFoldDB" id="A0A974BK25"/>
<proteinExistence type="predicted"/>
<dbReference type="EMBL" id="JACBNQ010000012">
    <property type="protein sequence ID" value="NYB74730.1"/>
    <property type="molecule type" value="Genomic_DNA"/>
</dbReference>
<dbReference type="InterPro" id="IPR023883">
    <property type="entry name" value="CHP03980_redox-disulphide"/>
</dbReference>
<accession>A0A974BK25</accession>
<dbReference type="Pfam" id="PF08984">
    <property type="entry name" value="DUF1858"/>
    <property type="match status" value="1"/>
</dbReference>
<dbReference type="InterPro" id="IPR038062">
    <property type="entry name" value="ScdA-like_N_sf"/>
</dbReference>
<protein>
    <submittedName>
        <fullName evidence="2">DUF1858 domain-containing protein</fullName>
    </submittedName>
</protein>
<reference evidence="2" key="1">
    <citation type="submission" date="2020-07" db="EMBL/GenBank/DDBJ databases">
        <title>Genomic analysis of a strain of Sedimentibacter Hydroxybenzoicus DSM7310.</title>
        <authorList>
            <person name="Ma S."/>
        </authorList>
    </citation>
    <scope>NUCLEOTIDE SEQUENCE</scope>
    <source>
        <strain evidence="2">DSM 7310</strain>
    </source>
</reference>
<dbReference type="InterPro" id="IPR015077">
    <property type="entry name" value="DUF1858"/>
</dbReference>
<name>A0A974BK25_SEDHY</name>
<dbReference type="NCBIfam" id="TIGR03980">
    <property type="entry name" value="prismane_assoc"/>
    <property type="match status" value="1"/>
</dbReference>
<dbReference type="PANTHER" id="PTHR39341:SF1">
    <property type="entry name" value="DUF1858 DOMAIN-CONTAINING PROTEIN"/>
    <property type="match status" value="1"/>
</dbReference>
<dbReference type="RefSeq" id="WP_179238434.1">
    <property type="nucleotide sequence ID" value="NZ_JACBNQ010000012.1"/>
</dbReference>
<dbReference type="Gene3D" id="1.10.3910.10">
    <property type="entry name" value="SP0561-like"/>
    <property type="match status" value="1"/>
</dbReference>
<sequence length="69" mass="7661">MAKEITKDMYIGEILQINPGFAEILMGAGMHCLGCPSSQMESIEDAAMVHGFNVDELLQRLNNFQNSEQ</sequence>